<evidence type="ECO:0000256" key="1">
    <source>
        <dbReference type="SAM" id="MobiDB-lite"/>
    </source>
</evidence>
<evidence type="ECO:0008006" key="4">
    <source>
        <dbReference type="Google" id="ProtNLM"/>
    </source>
</evidence>
<feature type="region of interest" description="Disordered" evidence="1">
    <location>
        <begin position="1"/>
        <end position="21"/>
    </location>
</feature>
<comment type="caution">
    <text evidence="2">The sequence shown here is derived from an EMBL/GenBank/DDBJ whole genome shotgun (WGS) entry which is preliminary data.</text>
</comment>
<evidence type="ECO:0000313" key="2">
    <source>
        <dbReference type="EMBL" id="KAK6159646.1"/>
    </source>
</evidence>
<dbReference type="EMBL" id="JABTTQ020000003">
    <property type="protein sequence ID" value="KAK6159646.1"/>
    <property type="molecule type" value="Genomic_DNA"/>
</dbReference>
<reference evidence="2 3" key="1">
    <citation type="journal article" date="2021" name="Comput. Struct. Biotechnol. J.">
        <title>De novo genome assembly of the potent medicinal plant Rehmannia glutinosa using nanopore technology.</title>
        <authorList>
            <person name="Ma L."/>
            <person name="Dong C."/>
            <person name="Song C."/>
            <person name="Wang X."/>
            <person name="Zheng X."/>
            <person name="Niu Y."/>
            <person name="Chen S."/>
            <person name="Feng W."/>
        </authorList>
    </citation>
    <scope>NUCLEOTIDE SEQUENCE [LARGE SCALE GENOMIC DNA]</scope>
    <source>
        <strain evidence="2">DH-2019</strain>
    </source>
</reference>
<dbReference type="Proteomes" id="UP001318860">
    <property type="component" value="Unassembled WGS sequence"/>
</dbReference>
<evidence type="ECO:0000313" key="3">
    <source>
        <dbReference type="Proteomes" id="UP001318860"/>
    </source>
</evidence>
<proteinExistence type="predicted"/>
<feature type="region of interest" description="Disordered" evidence="1">
    <location>
        <begin position="50"/>
        <end position="73"/>
    </location>
</feature>
<name>A0ABR0XKW9_REHGL</name>
<organism evidence="2 3">
    <name type="scientific">Rehmannia glutinosa</name>
    <name type="common">Chinese foxglove</name>
    <dbReference type="NCBI Taxonomy" id="99300"/>
    <lineage>
        <taxon>Eukaryota</taxon>
        <taxon>Viridiplantae</taxon>
        <taxon>Streptophyta</taxon>
        <taxon>Embryophyta</taxon>
        <taxon>Tracheophyta</taxon>
        <taxon>Spermatophyta</taxon>
        <taxon>Magnoliopsida</taxon>
        <taxon>eudicotyledons</taxon>
        <taxon>Gunneridae</taxon>
        <taxon>Pentapetalae</taxon>
        <taxon>asterids</taxon>
        <taxon>lamiids</taxon>
        <taxon>Lamiales</taxon>
        <taxon>Orobanchaceae</taxon>
        <taxon>Rehmannieae</taxon>
        <taxon>Rehmannia</taxon>
    </lineage>
</organism>
<keyword evidence="3" id="KW-1185">Reference proteome</keyword>
<protein>
    <recommendedName>
        <fullName evidence="4">WEB family protein</fullName>
    </recommendedName>
</protein>
<accession>A0ABR0XKW9</accession>
<feature type="compositionally biased region" description="Polar residues" evidence="1">
    <location>
        <begin position="62"/>
        <end position="73"/>
    </location>
</feature>
<gene>
    <name evidence="2" type="ORF">DH2020_003027</name>
</gene>
<sequence length="233" mass="25489">MQEPQNPAAASDGRSTVDTSRPFSSVKEAVAIFGQRFLVGEIYTPKPFNFPKKETPIFSPSPRDSSYSHETTSLSETVKKLETELENTKNEIELLKEKGSETEVALASLNAKLHKNMSKLAEAEAAAAGRAAAVRGGDAAADGGMVIIREEDKKRDGFLRMESGPSMKLAEILSIGEDEGLILGRKKEKKVMVMKKKKKKKKPIVPLVGDLFFSRKKGTSTALDNNSVYGWNI</sequence>